<evidence type="ECO:0000256" key="5">
    <source>
        <dbReference type="HAMAP-Rule" id="MF_02033"/>
    </source>
</evidence>
<dbReference type="InterPro" id="IPR003494">
    <property type="entry name" value="SHS2_FtsA"/>
</dbReference>
<comment type="function">
    <text evidence="5 6">Cell division protein that is involved in the assembly of the Z ring. May serve as a membrane anchor for the Z ring.</text>
</comment>
<dbReference type="HAMAP" id="MF_02033">
    <property type="entry name" value="FtsA"/>
    <property type="match status" value="1"/>
</dbReference>
<feature type="compositionally biased region" description="Polar residues" evidence="7">
    <location>
        <begin position="399"/>
        <end position="416"/>
    </location>
</feature>
<keyword evidence="3 5" id="KW-0472">Membrane</keyword>
<keyword evidence="2 5" id="KW-0132">Cell division</keyword>
<feature type="region of interest" description="Disordered" evidence="7">
    <location>
        <begin position="396"/>
        <end position="468"/>
    </location>
</feature>
<evidence type="ECO:0000256" key="4">
    <source>
        <dbReference type="ARBA" id="ARBA00023306"/>
    </source>
</evidence>
<comment type="subunit">
    <text evidence="5">Self-interacts. Interacts with FtsZ.</text>
</comment>
<dbReference type="SMART" id="SM00842">
    <property type="entry name" value="FtsA"/>
    <property type="match status" value="1"/>
</dbReference>
<evidence type="ECO:0000259" key="8">
    <source>
        <dbReference type="SMART" id="SM00842"/>
    </source>
</evidence>
<comment type="caution">
    <text evidence="9">The sequence shown here is derived from an EMBL/GenBank/DDBJ whole genome shotgun (WGS) entry which is preliminary data.</text>
</comment>
<dbReference type="Pfam" id="PF14450">
    <property type="entry name" value="FtsA"/>
    <property type="match status" value="1"/>
</dbReference>
<evidence type="ECO:0000256" key="6">
    <source>
        <dbReference type="PIRNR" id="PIRNR003101"/>
    </source>
</evidence>
<evidence type="ECO:0000313" key="10">
    <source>
        <dbReference type="Proteomes" id="UP000886744"/>
    </source>
</evidence>
<comment type="subcellular location">
    <subcellularLocation>
        <location evidence="5">Cell membrane</location>
        <topology evidence="5">Peripheral membrane protein</topology>
        <orientation evidence="5">Cytoplasmic side</orientation>
    </subcellularLocation>
    <text evidence="5">Localizes to the Z ring in an FtsZ-dependent manner. Targeted to the membrane through a conserved C-terminal amphipathic helix.</text>
</comment>
<accession>A0A9D1J6K3</accession>
<dbReference type="EMBL" id="DVHI01000057">
    <property type="protein sequence ID" value="HIR62740.1"/>
    <property type="molecule type" value="Genomic_DNA"/>
</dbReference>
<keyword evidence="1 5" id="KW-1003">Cell membrane</keyword>
<dbReference type="PIRSF" id="PIRSF003101">
    <property type="entry name" value="FtsA"/>
    <property type="match status" value="1"/>
</dbReference>
<gene>
    <name evidence="5 9" type="primary">ftsA</name>
    <name evidence="9" type="ORF">IAC94_04370</name>
</gene>
<evidence type="ECO:0000256" key="7">
    <source>
        <dbReference type="SAM" id="MobiDB-lite"/>
    </source>
</evidence>
<evidence type="ECO:0000256" key="1">
    <source>
        <dbReference type="ARBA" id="ARBA00022475"/>
    </source>
</evidence>
<dbReference type="NCBIfam" id="TIGR01174">
    <property type="entry name" value="ftsA"/>
    <property type="match status" value="1"/>
</dbReference>
<dbReference type="GO" id="GO:0009898">
    <property type="term" value="C:cytoplasmic side of plasma membrane"/>
    <property type="evidence" value="ECO:0007669"/>
    <property type="project" value="UniProtKB-UniRule"/>
</dbReference>
<dbReference type="SUPFAM" id="SSF53067">
    <property type="entry name" value="Actin-like ATPase domain"/>
    <property type="match status" value="2"/>
</dbReference>
<sequence>MNSRYVTAIDIGTSKLAAIVGEKTSTGIKIIGYSEAPIPSNGVRRSEIMNPMNVISVIKPAMQKVLEQVHSLPDTEHYSVRDVYVNISGQKLRCCSASMSRNRQNEDSMISTEEVASMLDEMYLSKVEPSEHILFVVPQYYNVDEFIDAGDPVGMTGKEISGEYRLFIGGAGTVKKCGQTVSMSGLSTRKMVLSPIAAASALLTDDEKELGTVLVDIGAGTTDVLIYQGNIIRHAAVIPFAGNSISEDISQVCGVSLRNAELMKIQHGSCISEYAPENKIISIRDKNGIPIKDVPFKLLFQAIEARTCEILATVRNIVEESGFKDRIRSGAVITGGTAGLNHIQILARSILGMDVRIGLPDSNTVIGNSVEEVFRPEASVAVGLIIKGFEYEETLPESARQSNAQPQPDENATLFGTLSPEETAGAGADTARGQSGSTAQRPQRPPRQPKKPWSERIKGIFDSTENEA</sequence>
<evidence type="ECO:0000256" key="2">
    <source>
        <dbReference type="ARBA" id="ARBA00022618"/>
    </source>
</evidence>
<dbReference type="Proteomes" id="UP000886744">
    <property type="component" value="Unassembled WGS sequence"/>
</dbReference>
<dbReference type="PANTHER" id="PTHR32432">
    <property type="entry name" value="CELL DIVISION PROTEIN FTSA-RELATED"/>
    <property type="match status" value="1"/>
</dbReference>
<dbReference type="InterPro" id="IPR043129">
    <property type="entry name" value="ATPase_NBD"/>
</dbReference>
<protein>
    <recommendedName>
        <fullName evidence="5 6">Cell division protein FtsA</fullName>
    </recommendedName>
</protein>
<dbReference type="PANTHER" id="PTHR32432:SF4">
    <property type="entry name" value="CELL DIVISION PROTEIN FTSA"/>
    <property type="match status" value="1"/>
</dbReference>
<evidence type="ECO:0000313" key="9">
    <source>
        <dbReference type="EMBL" id="HIR62740.1"/>
    </source>
</evidence>
<dbReference type="GO" id="GO:0032153">
    <property type="term" value="C:cell division site"/>
    <property type="evidence" value="ECO:0007669"/>
    <property type="project" value="UniProtKB-UniRule"/>
</dbReference>
<evidence type="ECO:0000256" key="3">
    <source>
        <dbReference type="ARBA" id="ARBA00023136"/>
    </source>
</evidence>
<dbReference type="Gene3D" id="3.30.420.40">
    <property type="match status" value="2"/>
</dbReference>
<keyword evidence="4 5" id="KW-0131">Cell cycle</keyword>
<reference evidence="9" key="2">
    <citation type="journal article" date="2021" name="PeerJ">
        <title>Extensive microbial diversity within the chicken gut microbiome revealed by metagenomics and culture.</title>
        <authorList>
            <person name="Gilroy R."/>
            <person name="Ravi A."/>
            <person name="Getino M."/>
            <person name="Pursley I."/>
            <person name="Horton D.L."/>
            <person name="Alikhan N.F."/>
            <person name="Baker D."/>
            <person name="Gharbi K."/>
            <person name="Hall N."/>
            <person name="Watson M."/>
            <person name="Adriaenssens E.M."/>
            <person name="Foster-Nyarko E."/>
            <person name="Jarju S."/>
            <person name="Secka A."/>
            <person name="Antonio M."/>
            <person name="Oren A."/>
            <person name="Chaudhuri R.R."/>
            <person name="La Ragione R."/>
            <person name="Hildebrand F."/>
            <person name="Pallen M.J."/>
        </authorList>
    </citation>
    <scope>NUCLEOTIDE SEQUENCE</scope>
    <source>
        <strain evidence="9">ChiHjej13B12-12457</strain>
    </source>
</reference>
<organism evidence="9 10">
    <name type="scientific">Candidatus Coprenecus avistercoris</name>
    <dbReference type="NCBI Taxonomy" id="2840730"/>
    <lineage>
        <taxon>Bacteria</taxon>
        <taxon>Pseudomonadati</taxon>
        <taxon>Bacteroidota</taxon>
        <taxon>Bacteroidia</taxon>
        <taxon>Bacteroidales</taxon>
        <taxon>Rikenellaceae</taxon>
        <taxon>Rikenellaceae incertae sedis</taxon>
        <taxon>Candidatus Coprenecus</taxon>
    </lineage>
</organism>
<dbReference type="GO" id="GO:0043093">
    <property type="term" value="P:FtsZ-dependent cytokinesis"/>
    <property type="evidence" value="ECO:0007669"/>
    <property type="project" value="UniProtKB-UniRule"/>
</dbReference>
<dbReference type="Pfam" id="PF02491">
    <property type="entry name" value="SHS2_FTSA"/>
    <property type="match status" value="1"/>
</dbReference>
<name>A0A9D1J6K3_9BACT</name>
<dbReference type="InterPro" id="IPR020823">
    <property type="entry name" value="Cell_div_FtsA"/>
</dbReference>
<dbReference type="InterPro" id="IPR050696">
    <property type="entry name" value="FtsA/MreB"/>
</dbReference>
<feature type="domain" description="SHS2" evidence="8">
    <location>
        <begin position="6"/>
        <end position="202"/>
    </location>
</feature>
<dbReference type="AlphaFoldDB" id="A0A9D1J6K3"/>
<dbReference type="CDD" id="cd24048">
    <property type="entry name" value="ASKHA_NBD_FtsA"/>
    <property type="match status" value="1"/>
</dbReference>
<reference evidence="9" key="1">
    <citation type="submission" date="2020-10" db="EMBL/GenBank/DDBJ databases">
        <authorList>
            <person name="Gilroy R."/>
        </authorList>
    </citation>
    <scope>NUCLEOTIDE SEQUENCE</scope>
    <source>
        <strain evidence="9">ChiHjej13B12-12457</strain>
    </source>
</reference>
<proteinExistence type="inferred from homology"/>
<comment type="similarity">
    <text evidence="5 6">Belongs to the FtsA/MreB family.</text>
</comment>